<keyword evidence="4" id="KW-0614">Plasmid</keyword>
<evidence type="ECO:0000313" key="4">
    <source>
        <dbReference type="EMBL" id="WCG38770.1"/>
    </source>
</evidence>
<dbReference type="InterPro" id="IPR003356">
    <property type="entry name" value="DNA_methylase_A-5"/>
</dbReference>
<name>A0AAE9XP28_9LACT</name>
<protein>
    <submittedName>
        <fullName evidence="4">N-6 DNA methylase</fullName>
    </submittedName>
</protein>
<dbReference type="AlphaFoldDB" id="A0AAE9XP28"/>
<dbReference type="SUPFAM" id="SSF116734">
    <property type="entry name" value="DNA methylase specificity domain"/>
    <property type="match status" value="1"/>
</dbReference>
<reference evidence="4" key="1">
    <citation type="submission" date="2023-01" db="EMBL/GenBank/DDBJ databases">
        <title>Oxazolidinone resistance genes in florfenicol resistant enterococci from beef cattle and veal calves at slaughter.</title>
        <authorList>
            <person name="Biggel M."/>
        </authorList>
    </citation>
    <scope>NUCLEOTIDE SEQUENCE</scope>
    <source>
        <strain evidence="4">K79-1</strain>
        <plasmid evidence="4">pK79-1-A</plasmid>
    </source>
</reference>
<dbReference type="Proteomes" id="UP001179483">
    <property type="component" value="Plasmid pK79-1-A"/>
</dbReference>
<feature type="domain" description="Type I restriction enzyme R protein N-terminal" evidence="3">
    <location>
        <begin position="20"/>
        <end position="110"/>
    </location>
</feature>
<evidence type="ECO:0000256" key="1">
    <source>
        <dbReference type="ARBA" id="ARBA00022747"/>
    </source>
</evidence>
<keyword evidence="4" id="KW-0808">Transferase</keyword>
<organism evidence="4 5">
    <name type="scientific">Aerococcus urinaeequi</name>
    <dbReference type="NCBI Taxonomy" id="51665"/>
    <lineage>
        <taxon>Bacteria</taxon>
        <taxon>Bacillati</taxon>
        <taxon>Bacillota</taxon>
        <taxon>Bacilli</taxon>
        <taxon>Lactobacillales</taxon>
        <taxon>Aerococcaceae</taxon>
        <taxon>Aerococcus</taxon>
    </lineage>
</organism>
<evidence type="ECO:0000259" key="3">
    <source>
        <dbReference type="Pfam" id="PF13588"/>
    </source>
</evidence>
<dbReference type="GO" id="GO:0032259">
    <property type="term" value="P:methylation"/>
    <property type="evidence" value="ECO:0007669"/>
    <property type="project" value="UniProtKB-KW"/>
</dbReference>
<accession>A0AAE9XP28</accession>
<dbReference type="InterPro" id="IPR002052">
    <property type="entry name" value="DNA_methylase_N6_adenine_CS"/>
</dbReference>
<dbReference type="InterPro" id="IPR029464">
    <property type="entry name" value="HSDR_N"/>
</dbReference>
<sequence length="816" mass="94317">MKNKATLECYVTGQERLATPEEVVRQEYAKMLVEDYGYSKKDLIFEYPVKKSPSDTRRSVPVDIAVMENGTPKIFVETKKPEVKEGIEQLKNYMDFTPGVKFGVWTNGNNDDEEVGIHYIEKVVQKNTIDYIDIFNIPEKGYYSIDEQLRKKDLKPTNNLKKIFKNMRGFIAANATGTTRDENILNELIAILICKIYDERYKSLNDYMDFIVINNDEKETANRIKDIFNNKIKQKYPQVYQKNESITLSDDIITYVVAQLQKYSITGSSHQIVSNAFESIIGYASKGSQGQFFTPKNVIELMVNIVKPGKYETLLDPASGTAGFLTGAMNYVWNDIESLNMEVSAKEEEKKEYAMTKLFGIEKDNFLAKISKAYMAVLGDGKSGIHIADSLNNQQWDSSIKANIKEDYFDLILTNPPFGKDIKVKQETKEKYEFDDVDLIFIERSLQLLQDGGILGIILPETIFHSPSNNKVREKFFYKNNIKAIVDIPHDTFRPYNNAKCDIIFIQKNRPQQDNILAIKVDNIGHNHLGEDTYEYDLDSNTFDTEVVKEDISKIIRLLQNSDYMMVKNKSEKYYTDDDKQYLSQYDYDKNIKVIDSAKVIKSDLLVARNYFDVEINANHKVSISQLIEEKIITHFDGHGSPKSYLKGLGTIPYIRVKDIVNMELYINPLDLIPEFEANRLQSDEKQIKEKDIVFVRRGSYRIGDVGIVYKKDLDAVLTRELLVLRVDKLNNKYHITPHNLLYLMNSKEVKAQVNNKVMMDTTLPNIGNRWKDLYIPIYSKETMNDLSAKMESLYDSRSVFWNEFSDIYLNENELI</sequence>
<dbReference type="GO" id="GO:0003677">
    <property type="term" value="F:DNA binding"/>
    <property type="evidence" value="ECO:0007669"/>
    <property type="project" value="InterPro"/>
</dbReference>
<dbReference type="Gene3D" id="3.40.50.150">
    <property type="entry name" value="Vaccinia Virus protein VP39"/>
    <property type="match status" value="1"/>
</dbReference>
<dbReference type="PRINTS" id="PR00507">
    <property type="entry name" value="N12N6MTFRASE"/>
</dbReference>
<dbReference type="PROSITE" id="PS00092">
    <property type="entry name" value="N6_MTASE"/>
    <property type="match status" value="1"/>
</dbReference>
<dbReference type="RefSeq" id="WP_271736851.1">
    <property type="nucleotide sequence ID" value="NZ_CP116591.1"/>
</dbReference>
<dbReference type="PANTHER" id="PTHR42998:SF1">
    <property type="entry name" value="TYPE I RESTRICTION ENZYME HINDI METHYLASE SUBUNIT"/>
    <property type="match status" value="1"/>
</dbReference>
<dbReference type="EMBL" id="CP116591">
    <property type="protein sequence ID" value="WCG38770.1"/>
    <property type="molecule type" value="Genomic_DNA"/>
</dbReference>
<feature type="domain" description="DNA methylase adenine-specific" evidence="2">
    <location>
        <begin position="270"/>
        <end position="528"/>
    </location>
</feature>
<dbReference type="InterPro" id="IPR052916">
    <property type="entry name" value="Type-I_RE_MTase_Subunit"/>
</dbReference>
<proteinExistence type="predicted"/>
<keyword evidence="1" id="KW-0680">Restriction system</keyword>
<dbReference type="Pfam" id="PF13588">
    <property type="entry name" value="HSDR_N_2"/>
    <property type="match status" value="1"/>
</dbReference>
<dbReference type="PANTHER" id="PTHR42998">
    <property type="entry name" value="TYPE I RESTRICTION ENZYME HINDVIIP M PROTEIN-RELATED"/>
    <property type="match status" value="1"/>
</dbReference>
<keyword evidence="4" id="KW-0489">Methyltransferase</keyword>
<dbReference type="SUPFAM" id="SSF53335">
    <property type="entry name" value="S-adenosyl-L-methionine-dependent methyltransferases"/>
    <property type="match status" value="1"/>
</dbReference>
<geneLocation type="plasmid" evidence="4 5">
    <name>pK79-1-A</name>
</geneLocation>
<gene>
    <name evidence="4" type="ORF">PML80_10000</name>
</gene>
<dbReference type="GO" id="GO:0008170">
    <property type="term" value="F:N-methyltransferase activity"/>
    <property type="evidence" value="ECO:0007669"/>
    <property type="project" value="InterPro"/>
</dbReference>
<evidence type="ECO:0000313" key="5">
    <source>
        <dbReference type="Proteomes" id="UP001179483"/>
    </source>
</evidence>
<dbReference type="InterPro" id="IPR029063">
    <property type="entry name" value="SAM-dependent_MTases_sf"/>
</dbReference>
<dbReference type="REBASE" id="689062">
    <property type="entry name" value="M.AurK791ORF10000P"/>
</dbReference>
<dbReference type="Pfam" id="PF02384">
    <property type="entry name" value="N6_Mtase"/>
    <property type="match status" value="1"/>
</dbReference>
<dbReference type="GO" id="GO:0009307">
    <property type="term" value="P:DNA restriction-modification system"/>
    <property type="evidence" value="ECO:0007669"/>
    <property type="project" value="UniProtKB-KW"/>
</dbReference>
<evidence type="ECO:0000259" key="2">
    <source>
        <dbReference type="Pfam" id="PF02384"/>
    </source>
</evidence>